<dbReference type="EMBL" id="WJWF01000040">
    <property type="protein sequence ID" value="MRL38661.1"/>
    <property type="molecule type" value="Genomic_DNA"/>
</dbReference>
<accession>A0A9J6S5R7</accession>
<dbReference type="AlphaFoldDB" id="A0A9J6S5R7"/>
<dbReference type="SUPFAM" id="SSF51206">
    <property type="entry name" value="cAMP-binding domain-like"/>
    <property type="match status" value="1"/>
</dbReference>
<proteinExistence type="predicted"/>
<dbReference type="RefSeq" id="WP_114260214.1">
    <property type="nucleotide sequence ID" value="NZ_UFAQ01000021.1"/>
</dbReference>
<reference evidence="2" key="1">
    <citation type="submission" date="2019-10" db="EMBL/GenBank/DDBJ databases">
        <title>Molecular typing, antibiotic resistance determination and virulence profiling for 36 multidrug-resistant clinical Klebsiella pneumoniae isolates using second- and third-generation sequencing.</title>
        <authorList>
            <person name="Shelenkov A."/>
            <person name="Mikhaylova Y."/>
            <person name="Yanushevich Y."/>
            <person name="Samoilov A."/>
            <person name="Petrova L."/>
            <person name="Fomina V."/>
            <person name="Gusarov V."/>
            <person name="Zamyatin M."/>
            <person name="Shagin D."/>
        </authorList>
    </citation>
    <scope>NUCLEOTIDE SEQUENCE [LARGE SCALE GENOMIC DNA]</scope>
    <source>
        <strain evidence="2">CriePir115</strain>
    </source>
</reference>
<comment type="caution">
    <text evidence="2">The sequence shown here is derived from an EMBL/GenBank/DDBJ whole genome shotgun (WGS) entry which is preliminary data.</text>
</comment>
<dbReference type="PROSITE" id="PS51257">
    <property type="entry name" value="PROKAR_LIPOPROTEIN"/>
    <property type="match status" value="1"/>
</dbReference>
<organism evidence="2">
    <name type="scientific">Klebsiella pneumoniae</name>
    <dbReference type="NCBI Taxonomy" id="573"/>
    <lineage>
        <taxon>Bacteria</taxon>
        <taxon>Pseudomonadati</taxon>
        <taxon>Pseudomonadota</taxon>
        <taxon>Gammaproteobacteria</taxon>
        <taxon>Enterobacterales</taxon>
        <taxon>Enterobacteriaceae</taxon>
        <taxon>Klebsiella/Raoultella group</taxon>
        <taxon>Klebsiella</taxon>
        <taxon>Klebsiella pneumoniae complex</taxon>
    </lineage>
</organism>
<protein>
    <recommendedName>
        <fullName evidence="3">Lipoprotein</fullName>
    </recommendedName>
</protein>
<gene>
    <name evidence="2" type="ORF">GJJ18_24985</name>
</gene>
<dbReference type="Gene3D" id="2.60.120.10">
    <property type="entry name" value="Jelly Rolls"/>
    <property type="match status" value="1"/>
</dbReference>
<sequence length="184" mass="20839">MTLYRKLMLAVVTIAAIAACSFRNSQEDQIMTPSITYLHLLRHTPFFTALNTDQLRWVIDHSREWDVKAGGTIVSNQHTAETAGYWILLDGGWSLKLDDQTFHSGHADPGKWFNQDIAPYKAELISSEQSYVMHISSKDMNDMLARGFRFDHHLDAGKSFYNKLVSIPLPDSATKPDTRLLPGE</sequence>
<name>A0A9J6S5R7_KLEPN</name>
<evidence type="ECO:0008006" key="3">
    <source>
        <dbReference type="Google" id="ProtNLM"/>
    </source>
</evidence>
<feature type="signal peptide" evidence="1">
    <location>
        <begin position="1"/>
        <end position="18"/>
    </location>
</feature>
<dbReference type="InterPro" id="IPR014710">
    <property type="entry name" value="RmlC-like_jellyroll"/>
</dbReference>
<keyword evidence="1" id="KW-0732">Signal</keyword>
<evidence type="ECO:0000256" key="1">
    <source>
        <dbReference type="SAM" id="SignalP"/>
    </source>
</evidence>
<evidence type="ECO:0000313" key="2">
    <source>
        <dbReference type="EMBL" id="MRL38661.1"/>
    </source>
</evidence>
<feature type="chain" id="PRO_5039939623" description="Lipoprotein" evidence="1">
    <location>
        <begin position="19"/>
        <end position="184"/>
    </location>
</feature>
<dbReference type="InterPro" id="IPR018490">
    <property type="entry name" value="cNMP-bd_dom_sf"/>
</dbReference>